<evidence type="ECO:0000259" key="6">
    <source>
        <dbReference type="PROSITE" id="PS50011"/>
    </source>
</evidence>
<accession>C1N5J3</accession>
<feature type="domain" description="Protein kinase" evidence="6">
    <location>
        <begin position="1"/>
        <end position="150"/>
    </location>
</feature>
<keyword evidence="5" id="KW-0067">ATP-binding</keyword>
<dbReference type="PROSITE" id="PS50011">
    <property type="entry name" value="PROTEIN_KINASE_DOM"/>
    <property type="match status" value="1"/>
</dbReference>
<dbReference type="PANTHER" id="PTHR24346">
    <property type="entry name" value="MAP/MICROTUBULE AFFINITY-REGULATING KINASE"/>
    <property type="match status" value="1"/>
</dbReference>
<keyword evidence="4" id="KW-0418">Kinase</keyword>
<organism evidence="8">
    <name type="scientific">Micromonas pusilla (strain CCMP1545)</name>
    <name type="common">Picoplanktonic green alga</name>
    <dbReference type="NCBI Taxonomy" id="564608"/>
    <lineage>
        <taxon>Eukaryota</taxon>
        <taxon>Viridiplantae</taxon>
        <taxon>Chlorophyta</taxon>
        <taxon>Mamiellophyceae</taxon>
        <taxon>Mamiellales</taxon>
        <taxon>Mamiellaceae</taxon>
        <taxon>Micromonas</taxon>
    </lineage>
</organism>
<dbReference type="KEGG" id="mpp:MICPUCDRAFT_8139"/>
<feature type="non-terminal residue" evidence="7">
    <location>
        <position position="150"/>
    </location>
</feature>
<dbReference type="GO" id="GO:0005737">
    <property type="term" value="C:cytoplasm"/>
    <property type="evidence" value="ECO:0007669"/>
    <property type="project" value="TreeGrafter"/>
</dbReference>
<evidence type="ECO:0000256" key="5">
    <source>
        <dbReference type="ARBA" id="ARBA00022840"/>
    </source>
</evidence>
<dbReference type="GO" id="GO:0035556">
    <property type="term" value="P:intracellular signal transduction"/>
    <property type="evidence" value="ECO:0007669"/>
    <property type="project" value="TreeGrafter"/>
</dbReference>
<dbReference type="RefSeq" id="XP_003063373.1">
    <property type="nucleotide sequence ID" value="XM_003063327.1"/>
</dbReference>
<dbReference type="Proteomes" id="UP000001876">
    <property type="component" value="Unassembled WGS sequence"/>
</dbReference>
<name>C1N5J3_MICPC</name>
<dbReference type="OrthoDB" id="496782at2759"/>
<dbReference type="SUPFAM" id="SSF56112">
    <property type="entry name" value="Protein kinase-like (PK-like)"/>
    <property type="match status" value="1"/>
</dbReference>
<dbReference type="OMA" id="CAPEIMT"/>
<evidence type="ECO:0000256" key="1">
    <source>
        <dbReference type="ARBA" id="ARBA00022527"/>
    </source>
</evidence>
<proteinExistence type="predicted"/>
<evidence type="ECO:0000256" key="3">
    <source>
        <dbReference type="ARBA" id="ARBA00022741"/>
    </source>
</evidence>
<dbReference type="PROSITE" id="PS00108">
    <property type="entry name" value="PROTEIN_KINASE_ST"/>
    <property type="match status" value="1"/>
</dbReference>
<evidence type="ECO:0000256" key="2">
    <source>
        <dbReference type="ARBA" id="ARBA00022679"/>
    </source>
</evidence>
<keyword evidence="1" id="KW-0723">Serine/threonine-protein kinase</keyword>
<sequence length="150" mass="16430">LILVWELVDGVDVLDHLNARGGSLSEREARGLFRQLCRGVSHIHDHGFCHRDIKPENCMIERSTHALKIIDFGLSKHLDSAKTVGIGTPDYMAPEMLAGAGRGAGGDPSYDPQAVDVWAMGVMLYLMLTGSYPFEDPSRPGDLTATLRRV</sequence>
<evidence type="ECO:0000313" key="8">
    <source>
        <dbReference type="Proteomes" id="UP000001876"/>
    </source>
</evidence>
<dbReference type="AlphaFoldDB" id="C1N5J3"/>
<dbReference type="GO" id="GO:0004674">
    <property type="term" value="F:protein serine/threonine kinase activity"/>
    <property type="evidence" value="ECO:0007669"/>
    <property type="project" value="UniProtKB-KW"/>
</dbReference>
<dbReference type="STRING" id="564608.C1N5J3"/>
<dbReference type="GeneID" id="9688608"/>
<dbReference type="eggNOG" id="KOG0583">
    <property type="taxonomic scope" value="Eukaryota"/>
</dbReference>
<evidence type="ECO:0000313" key="7">
    <source>
        <dbReference type="EMBL" id="EEH52509.1"/>
    </source>
</evidence>
<keyword evidence="3" id="KW-0547">Nucleotide-binding</keyword>
<dbReference type="Pfam" id="PF00069">
    <property type="entry name" value="Pkinase"/>
    <property type="match status" value="1"/>
</dbReference>
<dbReference type="SMART" id="SM00220">
    <property type="entry name" value="S_TKc"/>
    <property type="match status" value="1"/>
</dbReference>
<gene>
    <name evidence="7" type="ORF">MICPUCDRAFT_8139</name>
</gene>
<evidence type="ECO:0000256" key="4">
    <source>
        <dbReference type="ARBA" id="ARBA00022777"/>
    </source>
</evidence>
<keyword evidence="2" id="KW-0808">Transferase</keyword>
<protein>
    <submittedName>
        <fullName evidence="7">Predicted protein</fullName>
    </submittedName>
</protein>
<dbReference type="InterPro" id="IPR000719">
    <property type="entry name" value="Prot_kinase_dom"/>
</dbReference>
<feature type="non-terminal residue" evidence="7">
    <location>
        <position position="1"/>
    </location>
</feature>
<reference evidence="7 8" key="1">
    <citation type="journal article" date="2009" name="Science">
        <title>Green evolution and dynamic adaptations revealed by genomes of the marine picoeukaryotes Micromonas.</title>
        <authorList>
            <person name="Worden A.Z."/>
            <person name="Lee J.H."/>
            <person name="Mock T."/>
            <person name="Rouze P."/>
            <person name="Simmons M.P."/>
            <person name="Aerts A.L."/>
            <person name="Allen A.E."/>
            <person name="Cuvelier M.L."/>
            <person name="Derelle E."/>
            <person name="Everett M.V."/>
            <person name="Foulon E."/>
            <person name="Grimwood J."/>
            <person name="Gundlach H."/>
            <person name="Henrissat B."/>
            <person name="Napoli C."/>
            <person name="McDonald S.M."/>
            <person name="Parker M.S."/>
            <person name="Rombauts S."/>
            <person name="Salamov A."/>
            <person name="Von Dassow P."/>
            <person name="Badger J.H."/>
            <person name="Coutinho P.M."/>
            <person name="Demir E."/>
            <person name="Dubchak I."/>
            <person name="Gentemann C."/>
            <person name="Eikrem W."/>
            <person name="Gready J.E."/>
            <person name="John U."/>
            <person name="Lanier W."/>
            <person name="Lindquist E.A."/>
            <person name="Lucas S."/>
            <person name="Mayer K.F."/>
            <person name="Moreau H."/>
            <person name="Not F."/>
            <person name="Otillar R."/>
            <person name="Panaud O."/>
            <person name="Pangilinan J."/>
            <person name="Paulsen I."/>
            <person name="Piegu B."/>
            <person name="Poliakov A."/>
            <person name="Robbens S."/>
            <person name="Schmutz J."/>
            <person name="Toulza E."/>
            <person name="Wyss T."/>
            <person name="Zelensky A."/>
            <person name="Zhou K."/>
            <person name="Armbrust E.V."/>
            <person name="Bhattacharya D."/>
            <person name="Goodenough U.W."/>
            <person name="Van de Peer Y."/>
            <person name="Grigoriev I.V."/>
        </authorList>
    </citation>
    <scope>NUCLEOTIDE SEQUENCE [LARGE SCALE GENOMIC DNA]</scope>
    <source>
        <strain evidence="7 8">CCMP1545</strain>
    </source>
</reference>
<keyword evidence="8" id="KW-1185">Reference proteome</keyword>
<dbReference type="Gene3D" id="1.10.510.10">
    <property type="entry name" value="Transferase(Phosphotransferase) domain 1"/>
    <property type="match status" value="1"/>
</dbReference>
<dbReference type="EMBL" id="GG663748">
    <property type="protein sequence ID" value="EEH52509.1"/>
    <property type="molecule type" value="Genomic_DNA"/>
</dbReference>
<dbReference type="InterPro" id="IPR011009">
    <property type="entry name" value="Kinase-like_dom_sf"/>
</dbReference>
<dbReference type="PANTHER" id="PTHR24346:SF82">
    <property type="entry name" value="KP78A-RELATED"/>
    <property type="match status" value="1"/>
</dbReference>
<dbReference type="InterPro" id="IPR008271">
    <property type="entry name" value="Ser/Thr_kinase_AS"/>
</dbReference>
<dbReference type="GO" id="GO:0005524">
    <property type="term" value="F:ATP binding"/>
    <property type="evidence" value="ECO:0007669"/>
    <property type="project" value="UniProtKB-KW"/>
</dbReference>